<sequence>MEKAAAEFVPSAIFVLIGVFRLALTNGFLLAVREANRLRTCMPKSFGPSKFMHRSWNLIAPLINQGSGAFSMTFGTTVRLFVHRSPIGSAICQNVRSLQHSILRNDVGMAQDLLLFDLCLVSH</sequence>
<dbReference type="Proteomes" id="UP001054837">
    <property type="component" value="Unassembled WGS sequence"/>
</dbReference>
<keyword evidence="1" id="KW-0472">Membrane</keyword>
<name>A0AAV4VH86_9ARAC</name>
<reference evidence="2 3" key="1">
    <citation type="submission" date="2021-06" db="EMBL/GenBank/DDBJ databases">
        <title>Caerostris darwini draft genome.</title>
        <authorList>
            <person name="Kono N."/>
            <person name="Arakawa K."/>
        </authorList>
    </citation>
    <scope>NUCLEOTIDE SEQUENCE [LARGE SCALE GENOMIC DNA]</scope>
</reference>
<feature type="transmembrane region" description="Helical" evidence="1">
    <location>
        <begin position="12"/>
        <end position="32"/>
    </location>
</feature>
<keyword evidence="1" id="KW-0812">Transmembrane</keyword>
<keyword evidence="1" id="KW-1133">Transmembrane helix</keyword>
<comment type="caution">
    <text evidence="2">The sequence shown here is derived from an EMBL/GenBank/DDBJ whole genome shotgun (WGS) entry which is preliminary data.</text>
</comment>
<keyword evidence="3" id="KW-1185">Reference proteome</keyword>
<protein>
    <recommendedName>
        <fullName evidence="4">Secreted protein</fullName>
    </recommendedName>
</protein>
<organism evidence="2 3">
    <name type="scientific">Caerostris darwini</name>
    <dbReference type="NCBI Taxonomy" id="1538125"/>
    <lineage>
        <taxon>Eukaryota</taxon>
        <taxon>Metazoa</taxon>
        <taxon>Ecdysozoa</taxon>
        <taxon>Arthropoda</taxon>
        <taxon>Chelicerata</taxon>
        <taxon>Arachnida</taxon>
        <taxon>Araneae</taxon>
        <taxon>Araneomorphae</taxon>
        <taxon>Entelegynae</taxon>
        <taxon>Araneoidea</taxon>
        <taxon>Araneidae</taxon>
        <taxon>Caerostris</taxon>
    </lineage>
</organism>
<evidence type="ECO:0000256" key="1">
    <source>
        <dbReference type="SAM" id="Phobius"/>
    </source>
</evidence>
<gene>
    <name evidence="2" type="ORF">CDAR_207471</name>
</gene>
<dbReference type="EMBL" id="BPLQ01013040">
    <property type="protein sequence ID" value="GIY69473.1"/>
    <property type="molecule type" value="Genomic_DNA"/>
</dbReference>
<accession>A0AAV4VH86</accession>
<evidence type="ECO:0008006" key="4">
    <source>
        <dbReference type="Google" id="ProtNLM"/>
    </source>
</evidence>
<dbReference type="AlphaFoldDB" id="A0AAV4VH86"/>
<evidence type="ECO:0000313" key="2">
    <source>
        <dbReference type="EMBL" id="GIY69473.1"/>
    </source>
</evidence>
<proteinExistence type="predicted"/>
<evidence type="ECO:0000313" key="3">
    <source>
        <dbReference type="Proteomes" id="UP001054837"/>
    </source>
</evidence>